<comment type="similarity">
    <text evidence="1">Belongs to the peptidase S1C family.</text>
</comment>
<sequence>MIVKIKSLKTNVIRTKNIFENIEDIFNVKRMNTAKGSFTKDIIFCRYIGIDCEKCDYIDKLKELDMHLQSTEASYINFTKGIKQILEINEIESAKKIMEKYDELENENYIKLYKLFQFNMGYEIKNECLEFTKKLAFKEIMDLYDVNNKDKSKTARKNFGIKLLLWMNKYLKHFFENKCDVNIRNKVMFYGDIKEHEIYFLILLSKLGCDIVYINPKEDIDYKVPQINNFSNVIRNSKTSSSLIEISFDNIEIKKNCILKENSIIKPKDKHDNIKKETKISKKNIEEKIEKSYQELANLAQSVVMINVYNENEELVGKGSGVVINHNGFIITNFHVLNKGVFYGVVFENDTNEYMSYNIIKCHSDYDLALIKVDKIEKPIKLNIKDLVRGQKIIAIGSPLGLFNTISDGIVSGFRKFDFMEMVQITAPISPGSSGGALIDLYGNLVGITTSGLDGQNLNMAVTAKHIKNFCGNILNKEKLG</sequence>
<dbReference type="Pfam" id="PF13365">
    <property type="entry name" value="Trypsin_2"/>
    <property type="match status" value="1"/>
</dbReference>
<dbReference type="EMBL" id="JAPQFJ010000016">
    <property type="protein sequence ID" value="MCY6959794.1"/>
    <property type="molecule type" value="Genomic_DNA"/>
</dbReference>
<evidence type="ECO:0000259" key="5">
    <source>
        <dbReference type="Pfam" id="PF14266"/>
    </source>
</evidence>
<dbReference type="Proteomes" id="UP001144612">
    <property type="component" value="Unassembled WGS sequence"/>
</dbReference>
<dbReference type="PANTHER" id="PTHR43343:SF3">
    <property type="entry name" value="PROTEASE DO-LIKE 8, CHLOROPLASTIC"/>
    <property type="match status" value="1"/>
</dbReference>
<name>A0ABT4DFJ6_9CLOT</name>
<evidence type="ECO:0000256" key="1">
    <source>
        <dbReference type="ARBA" id="ARBA00010541"/>
    </source>
</evidence>
<reference evidence="6" key="1">
    <citation type="submission" date="2022-12" db="EMBL/GenBank/DDBJ databases">
        <title>Clostridium sp. nov., isolated from industrial wastewater.</title>
        <authorList>
            <person name="Jiayan W."/>
        </authorList>
    </citation>
    <scope>NUCLEOTIDE SEQUENCE</scope>
    <source>
        <strain evidence="6">ZC22-4</strain>
    </source>
</reference>
<keyword evidence="4" id="KW-0175">Coiled coil</keyword>
<keyword evidence="7" id="KW-1185">Reference proteome</keyword>
<dbReference type="InterPro" id="IPR043504">
    <property type="entry name" value="Peptidase_S1_PA_chymotrypsin"/>
</dbReference>
<dbReference type="PANTHER" id="PTHR43343">
    <property type="entry name" value="PEPTIDASE S12"/>
    <property type="match status" value="1"/>
</dbReference>
<evidence type="ECO:0000313" key="7">
    <source>
        <dbReference type="Proteomes" id="UP001144612"/>
    </source>
</evidence>
<dbReference type="RefSeq" id="WP_268062231.1">
    <property type="nucleotide sequence ID" value="NZ_JAPQFJ010000016.1"/>
</dbReference>
<proteinExistence type="inferred from homology"/>
<evidence type="ECO:0000256" key="2">
    <source>
        <dbReference type="ARBA" id="ARBA00022670"/>
    </source>
</evidence>
<accession>A0ABT4DFJ6</accession>
<dbReference type="PRINTS" id="PR00834">
    <property type="entry name" value="PROTEASES2C"/>
</dbReference>
<keyword evidence="3" id="KW-0378">Hydrolase</keyword>
<dbReference type="InterPro" id="IPR009003">
    <property type="entry name" value="Peptidase_S1_PA"/>
</dbReference>
<protein>
    <submittedName>
        <fullName evidence="6">Trypsin-like peptidase domain-containing protein</fullName>
    </submittedName>
</protein>
<dbReference type="InterPro" id="IPR051201">
    <property type="entry name" value="Chloro_Bact_Ser_Proteases"/>
</dbReference>
<feature type="coiled-coil region" evidence="4">
    <location>
        <begin position="275"/>
        <end position="302"/>
    </location>
</feature>
<organism evidence="6 7">
    <name type="scientific">Clostridium brassicae</name>
    <dbReference type="NCBI Taxonomy" id="2999072"/>
    <lineage>
        <taxon>Bacteria</taxon>
        <taxon>Bacillati</taxon>
        <taxon>Bacillota</taxon>
        <taxon>Clostridia</taxon>
        <taxon>Eubacteriales</taxon>
        <taxon>Clostridiaceae</taxon>
        <taxon>Clostridium</taxon>
    </lineage>
</organism>
<evidence type="ECO:0000256" key="4">
    <source>
        <dbReference type="SAM" id="Coils"/>
    </source>
</evidence>
<feature type="domain" description="Putative component of 'biosynthetic module'" evidence="5">
    <location>
        <begin position="15"/>
        <end position="240"/>
    </location>
</feature>
<dbReference type="InterPro" id="IPR001940">
    <property type="entry name" value="Peptidase_S1C"/>
</dbReference>
<comment type="caution">
    <text evidence="6">The sequence shown here is derived from an EMBL/GenBank/DDBJ whole genome shotgun (WGS) entry which is preliminary data.</text>
</comment>
<dbReference type="Pfam" id="PF14266">
    <property type="entry name" value="YceG_bac"/>
    <property type="match status" value="1"/>
</dbReference>
<evidence type="ECO:0000313" key="6">
    <source>
        <dbReference type="EMBL" id="MCY6959794.1"/>
    </source>
</evidence>
<keyword evidence="2" id="KW-0645">Protease</keyword>
<gene>
    <name evidence="6" type="ORF">OW729_14330</name>
</gene>
<dbReference type="InterPro" id="IPR025647">
    <property type="entry name" value="YceG_bac"/>
</dbReference>
<dbReference type="SUPFAM" id="SSF50494">
    <property type="entry name" value="Trypsin-like serine proteases"/>
    <property type="match status" value="1"/>
</dbReference>
<evidence type="ECO:0000256" key="3">
    <source>
        <dbReference type="ARBA" id="ARBA00022801"/>
    </source>
</evidence>
<dbReference type="Gene3D" id="2.40.10.10">
    <property type="entry name" value="Trypsin-like serine proteases"/>
    <property type="match status" value="2"/>
</dbReference>